<organism evidence="1 2">
    <name type="scientific">Gossypium arboreum</name>
    <name type="common">Tree cotton</name>
    <name type="synonym">Gossypium nanking</name>
    <dbReference type="NCBI Taxonomy" id="29729"/>
    <lineage>
        <taxon>Eukaryota</taxon>
        <taxon>Viridiplantae</taxon>
        <taxon>Streptophyta</taxon>
        <taxon>Embryophyta</taxon>
        <taxon>Tracheophyta</taxon>
        <taxon>Spermatophyta</taxon>
        <taxon>Magnoliopsida</taxon>
        <taxon>eudicotyledons</taxon>
        <taxon>Gunneridae</taxon>
        <taxon>Pentapetalae</taxon>
        <taxon>rosids</taxon>
        <taxon>malvids</taxon>
        <taxon>Malvales</taxon>
        <taxon>Malvaceae</taxon>
        <taxon>Malvoideae</taxon>
        <taxon>Gossypium</taxon>
    </lineage>
</organism>
<gene>
    <name evidence="1" type="ORF">PVK06_032996</name>
</gene>
<keyword evidence="2" id="KW-1185">Reference proteome</keyword>
<proteinExistence type="predicted"/>
<name>A0ABR0ND07_GOSAR</name>
<sequence length="116" mass="12696">MYLGFSSGASSLSSYVAKSKHQASDKWYQSFGCKVIETITKTPKETTSKEVKKVVKTLSTVNKGKKVVLKGKPMVSRLKAIESHLDGIVTTIEVPWWPCGGPMQRNCGTQGRAFKG</sequence>
<protein>
    <submittedName>
        <fullName evidence="1">Uncharacterized protein</fullName>
    </submittedName>
</protein>
<dbReference type="EMBL" id="JARKNE010000010">
    <property type="protein sequence ID" value="KAK5791883.1"/>
    <property type="molecule type" value="Genomic_DNA"/>
</dbReference>
<comment type="caution">
    <text evidence="1">The sequence shown here is derived from an EMBL/GenBank/DDBJ whole genome shotgun (WGS) entry which is preliminary data.</text>
</comment>
<evidence type="ECO:0000313" key="1">
    <source>
        <dbReference type="EMBL" id="KAK5791883.1"/>
    </source>
</evidence>
<reference evidence="1 2" key="1">
    <citation type="submission" date="2023-03" db="EMBL/GenBank/DDBJ databases">
        <title>WGS of Gossypium arboreum.</title>
        <authorList>
            <person name="Yu D."/>
        </authorList>
    </citation>
    <scope>NUCLEOTIDE SEQUENCE [LARGE SCALE GENOMIC DNA]</scope>
    <source>
        <tissue evidence="1">Leaf</tissue>
    </source>
</reference>
<accession>A0ABR0ND07</accession>
<evidence type="ECO:0000313" key="2">
    <source>
        <dbReference type="Proteomes" id="UP001358586"/>
    </source>
</evidence>
<dbReference type="Proteomes" id="UP001358586">
    <property type="component" value="Chromosome 10"/>
</dbReference>